<feature type="non-terminal residue" evidence="7">
    <location>
        <position position="127"/>
    </location>
</feature>
<keyword evidence="2" id="KW-0808">Transferase</keyword>
<evidence type="ECO:0000256" key="3">
    <source>
        <dbReference type="ARBA" id="ARBA00022741"/>
    </source>
</evidence>
<protein>
    <recommendedName>
        <fullName evidence="1">non-specific serine/threonine protein kinase</fullName>
        <ecNumber evidence="1">2.7.11.1</ecNumber>
    </recommendedName>
</protein>
<keyword evidence="4" id="KW-0418">Kinase</keyword>
<feature type="domain" description="Protein kinase" evidence="6">
    <location>
        <begin position="12"/>
        <end position="127"/>
    </location>
</feature>
<dbReference type="SMART" id="SM00220">
    <property type="entry name" value="S_TKc"/>
    <property type="match status" value="1"/>
</dbReference>
<dbReference type="SUPFAM" id="SSF56112">
    <property type="entry name" value="Protein kinase-like (PK-like)"/>
    <property type="match status" value="1"/>
</dbReference>
<gene>
    <name evidence="7" type="ORF">EZS28_046353</name>
</gene>
<dbReference type="Gene3D" id="1.10.510.10">
    <property type="entry name" value="Transferase(Phosphotransferase) domain 1"/>
    <property type="match status" value="1"/>
</dbReference>
<evidence type="ECO:0000259" key="6">
    <source>
        <dbReference type="PROSITE" id="PS50011"/>
    </source>
</evidence>
<dbReference type="InterPro" id="IPR000719">
    <property type="entry name" value="Prot_kinase_dom"/>
</dbReference>
<dbReference type="PROSITE" id="PS50011">
    <property type="entry name" value="PROTEIN_KINASE_DOM"/>
    <property type="match status" value="1"/>
</dbReference>
<evidence type="ECO:0000256" key="4">
    <source>
        <dbReference type="ARBA" id="ARBA00022777"/>
    </source>
</evidence>
<dbReference type="GO" id="GO:0004674">
    <property type="term" value="F:protein serine/threonine kinase activity"/>
    <property type="evidence" value="ECO:0007669"/>
    <property type="project" value="UniProtKB-EC"/>
</dbReference>
<dbReference type="AlphaFoldDB" id="A0A5J4TJY6"/>
<dbReference type="Proteomes" id="UP000324800">
    <property type="component" value="Unassembled WGS sequence"/>
</dbReference>
<keyword evidence="3" id="KW-0547">Nucleotide-binding</keyword>
<dbReference type="OrthoDB" id="248923at2759"/>
<dbReference type="InterPro" id="IPR011009">
    <property type="entry name" value="Kinase-like_dom_sf"/>
</dbReference>
<dbReference type="PANTHER" id="PTHR43671">
    <property type="entry name" value="SERINE/THREONINE-PROTEIN KINASE NEK"/>
    <property type="match status" value="1"/>
</dbReference>
<accession>A0A5J4TJY6</accession>
<reference evidence="7 8" key="1">
    <citation type="submission" date="2019-03" db="EMBL/GenBank/DDBJ databases">
        <title>Single cell metagenomics reveals metabolic interactions within the superorganism composed of flagellate Streblomastix strix and complex community of Bacteroidetes bacteria on its surface.</title>
        <authorList>
            <person name="Treitli S.C."/>
            <person name="Kolisko M."/>
            <person name="Husnik F."/>
            <person name="Keeling P."/>
            <person name="Hampl V."/>
        </authorList>
    </citation>
    <scope>NUCLEOTIDE SEQUENCE [LARGE SCALE GENOMIC DNA]</scope>
    <source>
        <strain evidence="7">ST1C</strain>
    </source>
</reference>
<dbReference type="GO" id="GO:0005524">
    <property type="term" value="F:ATP binding"/>
    <property type="evidence" value="ECO:0007669"/>
    <property type="project" value="UniProtKB-KW"/>
</dbReference>
<comment type="caution">
    <text evidence="7">The sequence shown here is derived from an EMBL/GenBank/DDBJ whole genome shotgun (WGS) entry which is preliminary data.</text>
</comment>
<dbReference type="EMBL" id="SNRW01030348">
    <property type="protein sequence ID" value="KAA6358120.1"/>
    <property type="molecule type" value="Genomic_DNA"/>
</dbReference>
<name>A0A5J4TJY6_9EUKA</name>
<dbReference type="EC" id="2.7.11.1" evidence="1"/>
<evidence type="ECO:0000256" key="5">
    <source>
        <dbReference type="ARBA" id="ARBA00022840"/>
    </source>
</evidence>
<evidence type="ECO:0000256" key="1">
    <source>
        <dbReference type="ARBA" id="ARBA00012513"/>
    </source>
</evidence>
<evidence type="ECO:0000313" key="7">
    <source>
        <dbReference type="EMBL" id="KAA6358120.1"/>
    </source>
</evidence>
<dbReference type="InterPro" id="IPR050660">
    <property type="entry name" value="NEK_Ser/Thr_kinase"/>
</dbReference>
<sequence>MAEPNQQSLANYQILKLLGKGGQGSAYLAKNKITGNEVVLKEIKCSDEKAQLQAQLEIDIHQKSNFKYIVNFIDSWAEEKQGEYMFYIVMEYCDQGSLLDYIKLKKNQRKPVKEEYAWNILVQLVLG</sequence>
<evidence type="ECO:0000256" key="2">
    <source>
        <dbReference type="ARBA" id="ARBA00022679"/>
    </source>
</evidence>
<keyword evidence="5" id="KW-0067">ATP-binding</keyword>
<evidence type="ECO:0000313" key="8">
    <source>
        <dbReference type="Proteomes" id="UP000324800"/>
    </source>
</evidence>
<dbReference type="PANTHER" id="PTHR43671:SF13">
    <property type="entry name" value="SERINE_THREONINE-PROTEIN KINASE NEK2"/>
    <property type="match status" value="1"/>
</dbReference>
<organism evidence="7 8">
    <name type="scientific">Streblomastix strix</name>
    <dbReference type="NCBI Taxonomy" id="222440"/>
    <lineage>
        <taxon>Eukaryota</taxon>
        <taxon>Metamonada</taxon>
        <taxon>Preaxostyla</taxon>
        <taxon>Oxymonadida</taxon>
        <taxon>Streblomastigidae</taxon>
        <taxon>Streblomastix</taxon>
    </lineage>
</organism>
<dbReference type="Pfam" id="PF00069">
    <property type="entry name" value="Pkinase"/>
    <property type="match status" value="1"/>
</dbReference>
<proteinExistence type="predicted"/>